<dbReference type="InterPro" id="IPR035994">
    <property type="entry name" value="Nucleoside_phosphorylase_sf"/>
</dbReference>
<dbReference type="GO" id="GO:0009116">
    <property type="term" value="P:nucleoside metabolic process"/>
    <property type="evidence" value="ECO:0007669"/>
    <property type="project" value="InterPro"/>
</dbReference>
<dbReference type="SUPFAM" id="SSF53167">
    <property type="entry name" value="Purine and uridine phosphorylases"/>
    <property type="match status" value="1"/>
</dbReference>
<accession>X0RVY3</accession>
<evidence type="ECO:0000313" key="1">
    <source>
        <dbReference type="EMBL" id="GAF67196.1"/>
    </source>
</evidence>
<reference evidence="1" key="1">
    <citation type="journal article" date="2014" name="Front. Microbiol.">
        <title>High frequency of phylogenetically diverse reductive dehalogenase-homologous genes in deep subseafloor sedimentary metagenomes.</title>
        <authorList>
            <person name="Kawai M."/>
            <person name="Futagami T."/>
            <person name="Toyoda A."/>
            <person name="Takaki Y."/>
            <person name="Nishi S."/>
            <person name="Hori S."/>
            <person name="Arai W."/>
            <person name="Tsubouchi T."/>
            <person name="Morono Y."/>
            <person name="Uchiyama I."/>
            <person name="Ito T."/>
            <person name="Fujiyama A."/>
            <person name="Inagaki F."/>
            <person name="Takami H."/>
        </authorList>
    </citation>
    <scope>NUCLEOTIDE SEQUENCE</scope>
    <source>
        <strain evidence="1">Expedition CK06-06</strain>
    </source>
</reference>
<comment type="caution">
    <text evidence="1">The sequence shown here is derived from an EMBL/GenBank/DDBJ whole genome shotgun (WGS) entry which is preliminary data.</text>
</comment>
<dbReference type="AlphaFoldDB" id="X0RVY3"/>
<dbReference type="EMBL" id="BARS01008751">
    <property type="protein sequence ID" value="GAF67196.1"/>
    <property type="molecule type" value="Genomic_DNA"/>
</dbReference>
<proteinExistence type="predicted"/>
<protein>
    <recommendedName>
        <fullName evidence="2">Nucleoside phosphorylase domain-containing protein</fullName>
    </recommendedName>
</protein>
<name>X0RVY3_9ZZZZ</name>
<sequence>SISYVCRHNNVRLVILRGVSDLVGSDGGDAYDERVVWVEAAEKIIRRLVDSLPGWLSNL</sequence>
<dbReference type="GO" id="GO:0003824">
    <property type="term" value="F:catalytic activity"/>
    <property type="evidence" value="ECO:0007669"/>
    <property type="project" value="InterPro"/>
</dbReference>
<feature type="non-terminal residue" evidence="1">
    <location>
        <position position="1"/>
    </location>
</feature>
<gene>
    <name evidence="1" type="ORF">S01H1_16617</name>
</gene>
<dbReference type="Gene3D" id="3.40.50.1580">
    <property type="entry name" value="Nucleoside phosphorylase domain"/>
    <property type="match status" value="1"/>
</dbReference>
<evidence type="ECO:0008006" key="2">
    <source>
        <dbReference type="Google" id="ProtNLM"/>
    </source>
</evidence>
<organism evidence="1">
    <name type="scientific">marine sediment metagenome</name>
    <dbReference type="NCBI Taxonomy" id="412755"/>
    <lineage>
        <taxon>unclassified sequences</taxon>
        <taxon>metagenomes</taxon>
        <taxon>ecological metagenomes</taxon>
    </lineage>
</organism>